<comment type="caution">
    <text evidence="1">The sequence shown here is derived from an EMBL/GenBank/DDBJ whole genome shotgun (WGS) entry which is preliminary data.</text>
</comment>
<gene>
    <name evidence="1" type="ORF">Q8W34_06650</name>
</gene>
<sequence length="229" mass="26523">MKKDILTRARSEENKLIKVINSTKRIIERDIKLLKKTKGQAHQRVYDFILNNWSTLDLLVLCAQNPELINGVPKTAETNLAKALRNSVAHEVVKFVRTGNYSDDKTTDKIKIALEGNHTRLNQETKRKIKSIKENVLKMSFIERFIKAQSIEVTTKNINSDVNRYTIQILIEHEVRNQIDNVSTFDFNEAVSSIDLYTRKSLLCDARGLEGHFRHNLDNEPKPRRLELN</sequence>
<protein>
    <recommendedName>
        <fullName evidence="3">RiboL-PSP-HEPN domain-containing protein</fullName>
    </recommendedName>
</protein>
<dbReference type="RefSeq" id="WP_305471587.1">
    <property type="nucleotide sequence ID" value="NZ_JAUYVT010000004.1"/>
</dbReference>
<dbReference type="Proteomes" id="UP001177212">
    <property type="component" value="Unassembled WGS sequence"/>
</dbReference>
<evidence type="ECO:0000313" key="1">
    <source>
        <dbReference type="EMBL" id="MDP2564306.1"/>
    </source>
</evidence>
<reference evidence="1" key="1">
    <citation type="submission" date="2023-07" db="EMBL/GenBank/DDBJ databases">
        <title>Genome content predicts the carbon catabolic preferences of heterotrophic bacteria.</title>
        <authorList>
            <person name="Gralka M."/>
        </authorList>
    </citation>
    <scope>NUCLEOTIDE SEQUENCE</scope>
    <source>
        <strain evidence="1">4G09</strain>
    </source>
</reference>
<evidence type="ECO:0000313" key="2">
    <source>
        <dbReference type="Proteomes" id="UP001177212"/>
    </source>
</evidence>
<name>A0ABT9FCV9_9GAMM</name>
<keyword evidence="2" id="KW-1185">Reference proteome</keyword>
<evidence type="ECO:0008006" key="3">
    <source>
        <dbReference type="Google" id="ProtNLM"/>
    </source>
</evidence>
<dbReference type="EMBL" id="JAUYVT010000004">
    <property type="protein sequence ID" value="MDP2564306.1"/>
    <property type="molecule type" value="Genomic_DNA"/>
</dbReference>
<accession>A0ABT9FCV9</accession>
<organism evidence="1 2">
    <name type="scientific">Pseudoalteromonas marina</name>
    <dbReference type="NCBI Taxonomy" id="267375"/>
    <lineage>
        <taxon>Bacteria</taxon>
        <taxon>Pseudomonadati</taxon>
        <taxon>Pseudomonadota</taxon>
        <taxon>Gammaproteobacteria</taxon>
        <taxon>Alteromonadales</taxon>
        <taxon>Pseudoalteromonadaceae</taxon>
        <taxon>Pseudoalteromonas</taxon>
    </lineage>
</organism>
<proteinExistence type="predicted"/>